<reference evidence="3 4" key="1">
    <citation type="journal article" date="2021" name="Elife">
        <title>Chloroplast acquisition without the gene transfer in kleptoplastic sea slugs, Plakobranchus ocellatus.</title>
        <authorList>
            <person name="Maeda T."/>
            <person name="Takahashi S."/>
            <person name="Yoshida T."/>
            <person name="Shimamura S."/>
            <person name="Takaki Y."/>
            <person name="Nagai Y."/>
            <person name="Toyoda A."/>
            <person name="Suzuki Y."/>
            <person name="Arimoto A."/>
            <person name="Ishii H."/>
            <person name="Satoh N."/>
            <person name="Nishiyama T."/>
            <person name="Hasebe M."/>
            <person name="Maruyama T."/>
            <person name="Minagawa J."/>
            <person name="Obokata J."/>
            <person name="Shigenobu S."/>
        </authorList>
    </citation>
    <scope>NUCLEOTIDE SEQUENCE [LARGE SCALE GENOMIC DNA]</scope>
</reference>
<dbReference type="InterPro" id="IPR038003">
    <property type="entry name" value="A2-macroglobuin_RAP"/>
</dbReference>
<dbReference type="InterPro" id="IPR010483">
    <property type="entry name" value="Alpha_2_MRAP_C"/>
</dbReference>
<dbReference type="EMBL" id="BMAT01008917">
    <property type="protein sequence ID" value="GFR95211.1"/>
    <property type="molecule type" value="Genomic_DNA"/>
</dbReference>
<dbReference type="PANTHER" id="PTHR16560:SF2">
    <property type="entry name" value="ALPHA-2-MACROGLOBULIN RECEPTOR-ASSOCIATED PROTEIN"/>
    <property type="match status" value="1"/>
</dbReference>
<dbReference type="GO" id="GO:0005783">
    <property type="term" value="C:endoplasmic reticulum"/>
    <property type="evidence" value="ECO:0007669"/>
    <property type="project" value="InterPro"/>
</dbReference>
<evidence type="ECO:0000313" key="3">
    <source>
        <dbReference type="EMBL" id="GFR95211.1"/>
    </source>
</evidence>
<feature type="domain" description="Alpha-2-macroglobulin receptor-associated protein" evidence="1">
    <location>
        <begin position="1"/>
        <end position="70"/>
    </location>
</feature>
<keyword evidence="4" id="KW-1185">Reference proteome</keyword>
<accession>A0AAV4HEP7</accession>
<dbReference type="CDD" id="cd14808">
    <property type="entry name" value="RAP_D3"/>
    <property type="match status" value="1"/>
</dbReference>
<dbReference type="PANTHER" id="PTHR16560">
    <property type="entry name" value="ALPHA-2-MACROGLOBULIN RECEPTOR-ASSOCIATED PROTEIN"/>
    <property type="match status" value="1"/>
</dbReference>
<dbReference type="GO" id="GO:0048259">
    <property type="term" value="P:regulation of receptor-mediated endocytosis"/>
    <property type="evidence" value="ECO:0007669"/>
    <property type="project" value="TreeGrafter"/>
</dbReference>
<dbReference type="GO" id="GO:0048019">
    <property type="term" value="F:receptor antagonist activity"/>
    <property type="evidence" value="ECO:0007669"/>
    <property type="project" value="InterPro"/>
</dbReference>
<comment type="caution">
    <text evidence="3">The sequence shown here is derived from an EMBL/GenBank/DDBJ whole genome shotgun (WGS) entry which is preliminary data.</text>
</comment>
<proteinExistence type="predicted"/>
<dbReference type="SUPFAM" id="SSF47045">
    <property type="entry name" value="RAP domain-like"/>
    <property type="match status" value="3"/>
</dbReference>
<dbReference type="InterPro" id="IPR037999">
    <property type="entry name" value="RAP_D3"/>
</dbReference>
<dbReference type="AlphaFoldDB" id="A0AAV4HEP7"/>
<dbReference type="Pfam" id="PF06400">
    <property type="entry name" value="Alpha-2-MRAP_N"/>
    <property type="match status" value="1"/>
</dbReference>
<dbReference type="Gene3D" id="1.20.81.10">
    <property type="entry name" value="RAP domain"/>
    <property type="match status" value="3"/>
</dbReference>
<dbReference type="InterPro" id="IPR036744">
    <property type="entry name" value="RAP_sf"/>
</dbReference>
<feature type="domain" description="Alpha-2-macroglobulin RAP C-terminal" evidence="2">
    <location>
        <begin position="95"/>
        <end position="306"/>
    </location>
</feature>
<sequence length="309" mass="36330">MQKVNLLWAKGKKKLSSAKLADLYAELSVHDKYEGHLKKMRAANKDEDGTLEAKVLKSYTQIVEHFGLEEPGKRKLTNPTPFDEEDMEMEKETQFEDTKLQSMWRAAQQAGFSKKDLIMLKEEFQHQQMRINEFSFLVQELGGNPDLLEDEDPFENNVSPLLTKETLTAQELKERELVIRENHTVVKEGYEKLETLLSTVTAPEPAFQDNRVYKLWAMAKKTDWSQRELDSFKEELKHFEHRLSKLTYYKDQLEQSEDAIMRFKEKGLEVPEKHQKLIEKNEFLDRTVNKLYADLKSKITKSLKHMDEL</sequence>
<organism evidence="3 4">
    <name type="scientific">Elysia marginata</name>
    <dbReference type="NCBI Taxonomy" id="1093978"/>
    <lineage>
        <taxon>Eukaryota</taxon>
        <taxon>Metazoa</taxon>
        <taxon>Spiralia</taxon>
        <taxon>Lophotrochozoa</taxon>
        <taxon>Mollusca</taxon>
        <taxon>Gastropoda</taxon>
        <taxon>Heterobranchia</taxon>
        <taxon>Euthyneura</taxon>
        <taxon>Panpulmonata</taxon>
        <taxon>Sacoglossa</taxon>
        <taxon>Placobranchoidea</taxon>
        <taxon>Plakobranchidae</taxon>
        <taxon>Elysia</taxon>
    </lineage>
</organism>
<evidence type="ECO:0000313" key="4">
    <source>
        <dbReference type="Proteomes" id="UP000762676"/>
    </source>
</evidence>
<gene>
    <name evidence="3" type="ORF">ElyMa_004422900</name>
</gene>
<evidence type="ECO:0000259" key="2">
    <source>
        <dbReference type="Pfam" id="PF06401"/>
    </source>
</evidence>
<evidence type="ECO:0000259" key="1">
    <source>
        <dbReference type="Pfam" id="PF06400"/>
    </source>
</evidence>
<protein>
    <submittedName>
        <fullName evidence="3">Alpha-2-macroglobulin receptor-associated protein</fullName>
    </submittedName>
</protein>
<keyword evidence="3" id="KW-0675">Receptor</keyword>
<dbReference type="GO" id="GO:0008201">
    <property type="term" value="F:heparin binding"/>
    <property type="evidence" value="ECO:0007669"/>
    <property type="project" value="InterPro"/>
</dbReference>
<dbReference type="GO" id="GO:0050750">
    <property type="term" value="F:low-density lipoprotein particle receptor binding"/>
    <property type="evidence" value="ECO:0007669"/>
    <property type="project" value="InterPro"/>
</dbReference>
<dbReference type="Pfam" id="PF06401">
    <property type="entry name" value="Alpha-2-MRAP_C"/>
    <property type="match status" value="1"/>
</dbReference>
<name>A0AAV4HEP7_9GAST</name>
<dbReference type="Proteomes" id="UP000762676">
    <property type="component" value="Unassembled WGS sequence"/>
</dbReference>
<dbReference type="InterPro" id="IPR009066">
    <property type="entry name" value="MG_RAP_rcpt_1"/>
</dbReference>